<dbReference type="EMBL" id="AJWK01015302">
    <property type="status" value="NOT_ANNOTATED_CDS"/>
    <property type="molecule type" value="Genomic_DNA"/>
</dbReference>
<dbReference type="InterPro" id="IPR011009">
    <property type="entry name" value="Kinase-like_dom_sf"/>
</dbReference>
<organism evidence="11 12">
    <name type="scientific">Lutzomyia longipalpis</name>
    <name type="common">Sand fly</name>
    <dbReference type="NCBI Taxonomy" id="7200"/>
    <lineage>
        <taxon>Eukaryota</taxon>
        <taxon>Metazoa</taxon>
        <taxon>Ecdysozoa</taxon>
        <taxon>Arthropoda</taxon>
        <taxon>Hexapoda</taxon>
        <taxon>Insecta</taxon>
        <taxon>Pterygota</taxon>
        <taxon>Neoptera</taxon>
        <taxon>Endopterygota</taxon>
        <taxon>Diptera</taxon>
        <taxon>Nematocera</taxon>
        <taxon>Psychodoidea</taxon>
        <taxon>Psychodidae</taxon>
        <taxon>Lutzomyia</taxon>
        <taxon>Lutzomyia</taxon>
    </lineage>
</organism>
<evidence type="ECO:0000313" key="11">
    <source>
        <dbReference type="EnsemblMetazoa" id="LLOJ004847-PA"/>
    </source>
</evidence>
<dbReference type="InterPro" id="IPR000719">
    <property type="entry name" value="Prot_kinase_dom"/>
</dbReference>
<dbReference type="GO" id="GO:0005524">
    <property type="term" value="F:ATP binding"/>
    <property type="evidence" value="ECO:0007669"/>
    <property type="project" value="UniProtKB-KW"/>
</dbReference>
<dbReference type="EnsemblMetazoa" id="LLOJ004847-RA">
    <property type="protein sequence ID" value="LLOJ004847-PA"/>
    <property type="gene ID" value="LLOJ004847"/>
</dbReference>
<comment type="similarity">
    <text evidence="1">Belongs to the protein kinase superfamily. STE Ser/Thr protein kinase family. STE20 subfamily.</text>
</comment>
<dbReference type="GO" id="GO:0005737">
    <property type="term" value="C:cytoplasm"/>
    <property type="evidence" value="ECO:0007669"/>
    <property type="project" value="TreeGrafter"/>
</dbReference>
<protein>
    <submittedName>
        <fullName evidence="10">Putative lymphokine-activated killer t-cell-originated protein kinase</fullName>
    </submittedName>
</protein>
<keyword evidence="12" id="KW-1185">Reference proteome</keyword>
<feature type="domain" description="Protein kinase" evidence="9">
    <location>
        <begin position="31"/>
        <end position="330"/>
    </location>
</feature>
<dbReference type="InterPro" id="IPR050629">
    <property type="entry name" value="STE20/SPS1-PAK"/>
</dbReference>
<reference evidence="10" key="2">
    <citation type="journal article" date="2020" name="BMC">
        <title>Leishmania infection induces a limited differential gene expression in the sand fly midgut.</title>
        <authorList>
            <person name="Coutinho-Abreu I.V."/>
            <person name="Serafim T.D."/>
            <person name="Meneses C."/>
            <person name="Kamhawi S."/>
            <person name="Oliveira F."/>
            <person name="Valenzuela J.G."/>
        </authorList>
    </citation>
    <scope>NUCLEOTIDE SEQUENCE</scope>
    <source>
        <strain evidence="10">Jacobina</strain>
        <tissue evidence="10">Midgut</tissue>
    </source>
</reference>
<dbReference type="Gene3D" id="1.10.510.10">
    <property type="entry name" value="Transferase(Phosphotransferase) domain 1"/>
    <property type="match status" value="1"/>
</dbReference>
<keyword evidence="3" id="KW-0808">Transferase</keyword>
<evidence type="ECO:0000256" key="7">
    <source>
        <dbReference type="ARBA" id="ARBA00047899"/>
    </source>
</evidence>
<evidence type="ECO:0000256" key="4">
    <source>
        <dbReference type="ARBA" id="ARBA00022741"/>
    </source>
</evidence>
<keyword evidence="4" id="KW-0547">Nucleotide-binding</keyword>
<dbReference type="GO" id="GO:0004674">
    <property type="term" value="F:protein serine/threonine kinase activity"/>
    <property type="evidence" value="ECO:0007669"/>
    <property type="project" value="UniProtKB-KW"/>
</dbReference>
<evidence type="ECO:0000313" key="12">
    <source>
        <dbReference type="Proteomes" id="UP000092461"/>
    </source>
</evidence>
<dbReference type="Pfam" id="PF00069">
    <property type="entry name" value="Pkinase"/>
    <property type="match status" value="1"/>
</dbReference>
<dbReference type="PANTHER" id="PTHR48012:SF10">
    <property type="entry name" value="FI20177P1"/>
    <property type="match status" value="1"/>
</dbReference>
<reference evidence="12" key="1">
    <citation type="submission" date="2012-05" db="EMBL/GenBank/DDBJ databases">
        <title>Whole Genome Assembly of Lutzomyia longipalpis.</title>
        <authorList>
            <person name="Richards S."/>
            <person name="Qu C."/>
            <person name="Dillon R."/>
            <person name="Worley K."/>
            <person name="Scherer S."/>
            <person name="Batterton M."/>
            <person name="Taylor A."/>
            <person name="Hawes A."/>
            <person name="Hernandez B."/>
            <person name="Kovar C."/>
            <person name="Mandapat C."/>
            <person name="Pham C."/>
            <person name="Qu C."/>
            <person name="Jing C."/>
            <person name="Bess C."/>
            <person name="Bandaranaike D."/>
            <person name="Ngo D."/>
            <person name="Ongeri F."/>
            <person name="Arias F."/>
            <person name="Lara F."/>
            <person name="Weissenberger G."/>
            <person name="Kamau G."/>
            <person name="Han H."/>
            <person name="Shen H."/>
            <person name="Dinh H."/>
            <person name="Khalil I."/>
            <person name="Jones J."/>
            <person name="Shafer J."/>
            <person name="Jayaseelan J."/>
            <person name="Quiroz J."/>
            <person name="Blankenburg K."/>
            <person name="Nguyen L."/>
            <person name="Jackson L."/>
            <person name="Francisco L."/>
            <person name="Tang L.-Y."/>
            <person name="Pu L.-L."/>
            <person name="Perales L."/>
            <person name="Lorensuhewa L."/>
            <person name="Munidasa M."/>
            <person name="Coyle M."/>
            <person name="Taylor M."/>
            <person name="Puazo M."/>
            <person name="Firestine M."/>
            <person name="Scheel M."/>
            <person name="Javaid M."/>
            <person name="Wang M."/>
            <person name="Li M."/>
            <person name="Tabassum N."/>
            <person name="Saada N."/>
            <person name="Osuji N."/>
            <person name="Aqrawi P."/>
            <person name="Fu Q."/>
            <person name="Thornton R."/>
            <person name="Raj R."/>
            <person name="Goodspeed R."/>
            <person name="Mata R."/>
            <person name="Najjar R."/>
            <person name="Gubbala S."/>
            <person name="Lee S."/>
            <person name="Denson S."/>
            <person name="Patil S."/>
            <person name="Macmil S."/>
            <person name="Qi S."/>
            <person name="Matskevitch T."/>
            <person name="Palculict T."/>
            <person name="Mathew T."/>
            <person name="Vee V."/>
            <person name="Velamala V."/>
            <person name="Korchina V."/>
            <person name="Cai W."/>
            <person name="Liu W."/>
            <person name="Dai W."/>
            <person name="Zou X."/>
            <person name="Zhu Y."/>
            <person name="Zhang Y."/>
            <person name="Wu Y.-Q."/>
            <person name="Xin Y."/>
            <person name="Nazarath L."/>
            <person name="Kovar C."/>
            <person name="Han Y."/>
            <person name="Muzny D."/>
            <person name="Gibbs R."/>
        </authorList>
    </citation>
    <scope>NUCLEOTIDE SEQUENCE [LARGE SCALE GENOMIC DNA]</scope>
    <source>
        <strain evidence="12">Jacobina</strain>
    </source>
</reference>
<keyword evidence="5 10" id="KW-0418">Kinase</keyword>
<dbReference type="EMBL" id="GITU01005258">
    <property type="protein sequence ID" value="MBC1173961.1"/>
    <property type="molecule type" value="Transcribed_RNA"/>
</dbReference>
<proteinExistence type="inferred from homology"/>
<evidence type="ECO:0000259" key="9">
    <source>
        <dbReference type="PROSITE" id="PS50011"/>
    </source>
</evidence>
<evidence type="ECO:0000256" key="5">
    <source>
        <dbReference type="ARBA" id="ARBA00022777"/>
    </source>
</evidence>
<sequence>MDTPKRTPLRNKHLEKVFGNILGTPLKIPPSPQLQKLGFGTGIEVCRVNRTPNKDVAKSPWAIKRLNRCAMTGDIERSEVYSERLDKEASLLRKLKHPNIVGFRAYKKDQEGRSVLALEVCDLSLADILEKRLDEEAGPLPVMQIHRFCLDIASALDYLHREVKILHGDMKSGNVLVKGDFEICKLCDFGVSLKLNASGYVDDVEKYVGTDLWAAPEVIDEACELIGSPCDIFSYGLVIYETLVLMPPHLFGLGDDGDLSFSELDERVGTRPPLPETLDLPEEYNIYLILRLLLLPFLLQPFALLNLPPDGIFLLFRLHHELMEENFPIK</sequence>
<dbReference type="Proteomes" id="UP000092461">
    <property type="component" value="Unassembled WGS sequence"/>
</dbReference>
<dbReference type="PROSITE" id="PS00108">
    <property type="entry name" value="PROTEIN_KINASE_ST"/>
    <property type="match status" value="1"/>
</dbReference>
<evidence type="ECO:0000256" key="3">
    <source>
        <dbReference type="ARBA" id="ARBA00022679"/>
    </source>
</evidence>
<comment type="catalytic activity">
    <reaction evidence="7">
        <text>L-threonyl-[protein] + ATP = O-phospho-L-threonyl-[protein] + ADP + H(+)</text>
        <dbReference type="Rhea" id="RHEA:46608"/>
        <dbReference type="Rhea" id="RHEA-COMP:11060"/>
        <dbReference type="Rhea" id="RHEA-COMP:11605"/>
        <dbReference type="ChEBI" id="CHEBI:15378"/>
        <dbReference type="ChEBI" id="CHEBI:30013"/>
        <dbReference type="ChEBI" id="CHEBI:30616"/>
        <dbReference type="ChEBI" id="CHEBI:61977"/>
        <dbReference type="ChEBI" id="CHEBI:456216"/>
        <dbReference type="EC" id="2.7.11.1"/>
    </reaction>
</comment>
<reference evidence="11" key="3">
    <citation type="submission" date="2020-05" db="UniProtKB">
        <authorList>
            <consortium name="EnsemblMetazoa"/>
        </authorList>
    </citation>
    <scope>IDENTIFICATION</scope>
    <source>
        <strain evidence="11">Jacobina</strain>
    </source>
</reference>
<dbReference type="SMART" id="SM00220">
    <property type="entry name" value="S_TKc"/>
    <property type="match status" value="1"/>
</dbReference>
<dbReference type="PANTHER" id="PTHR48012">
    <property type="entry name" value="STERILE20-LIKE KINASE, ISOFORM B-RELATED"/>
    <property type="match status" value="1"/>
</dbReference>
<name>A0A1B0GIR0_LUTLO</name>
<dbReference type="InterPro" id="IPR008271">
    <property type="entry name" value="Ser/Thr_kinase_AS"/>
</dbReference>
<evidence type="ECO:0000313" key="10">
    <source>
        <dbReference type="EMBL" id="MBC1173961.1"/>
    </source>
</evidence>
<dbReference type="VEuPathDB" id="VectorBase:LLONM1_011693"/>
<evidence type="ECO:0000256" key="6">
    <source>
        <dbReference type="ARBA" id="ARBA00022840"/>
    </source>
</evidence>
<dbReference type="AlphaFoldDB" id="A0A1B0GIR0"/>
<dbReference type="VEuPathDB" id="VectorBase:LLOJ004847"/>
<accession>A0A1B0GIR0</accession>
<dbReference type="SUPFAM" id="SSF56112">
    <property type="entry name" value="Protein kinase-like (PK-like)"/>
    <property type="match status" value="1"/>
</dbReference>
<evidence type="ECO:0000256" key="2">
    <source>
        <dbReference type="ARBA" id="ARBA00022527"/>
    </source>
</evidence>
<comment type="catalytic activity">
    <reaction evidence="8">
        <text>L-seryl-[protein] + ATP = O-phospho-L-seryl-[protein] + ADP + H(+)</text>
        <dbReference type="Rhea" id="RHEA:17989"/>
        <dbReference type="Rhea" id="RHEA-COMP:9863"/>
        <dbReference type="Rhea" id="RHEA-COMP:11604"/>
        <dbReference type="ChEBI" id="CHEBI:15378"/>
        <dbReference type="ChEBI" id="CHEBI:29999"/>
        <dbReference type="ChEBI" id="CHEBI:30616"/>
        <dbReference type="ChEBI" id="CHEBI:83421"/>
        <dbReference type="ChEBI" id="CHEBI:456216"/>
        <dbReference type="EC" id="2.7.11.1"/>
    </reaction>
</comment>
<evidence type="ECO:0000256" key="1">
    <source>
        <dbReference type="ARBA" id="ARBA00008874"/>
    </source>
</evidence>
<keyword evidence="2" id="KW-0723">Serine/threonine-protein kinase</keyword>
<evidence type="ECO:0000256" key="8">
    <source>
        <dbReference type="ARBA" id="ARBA00048679"/>
    </source>
</evidence>
<keyword evidence="6" id="KW-0067">ATP-binding</keyword>
<dbReference type="PROSITE" id="PS50011">
    <property type="entry name" value="PROTEIN_KINASE_DOM"/>
    <property type="match status" value="1"/>
</dbReference>